<dbReference type="InterPro" id="IPR006603">
    <property type="entry name" value="PQ-loop_rpt"/>
</dbReference>
<keyword evidence="3 8" id="KW-0812">Transmembrane</keyword>
<evidence type="ECO:0000256" key="4">
    <source>
        <dbReference type="ARBA" id="ARBA00022737"/>
    </source>
</evidence>
<evidence type="ECO:0000256" key="5">
    <source>
        <dbReference type="ARBA" id="ARBA00022989"/>
    </source>
</evidence>
<evidence type="ECO:0000256" key="6">
    <source>
        <dbReference type="ARBA" id="ARBA00023136"/>
    </source>
</evidence>
<gene>
    <name evidence="10" type="ORF">EB796_001245</name>
</gene>
<proteinExistence type="inferred from homology"/>
<dbReference type="AlphaFoldDB" id="A0A7J7KQW9"/>
<reference evidence="10" key="1">
    <citation type="submission" date="2020-06" db="EMBL/GenBank/DDBJ databases">
        <title>Draft genome of Bugula neritina, a colonial animal packing powerful symbionts and potential medicines.</title>
        <authorList>
            <person name="Rayko M."/>
        </authorList>
    </citation>
    <scope>NUCLEOTIDE SEQUENCE [LARGE SCALE GENOMIC DNA]</scope>
    <source>
        <strain evidence="10">Kwan_BN1</strain>
    </source>
</reference>
<dbReference type="PANTHER" id="PTHR12226:SF2">
    <property type="entry name" value="MANNOSE-P-DOLICHOL UTILIZATION DEFECT 1 PROTEIN"/>
    <property type="match status" value="1"/>
</dbReference>
<evidence type="ECO:0000256" key="3">
    <source>
        <dbReference type="ARBA" id="ARBA00022692"/>
    </source>
</evidence>
<keyword evidence="4" id="KW-0677">Repeat</keyword>
<feature type="transmembrane region" description="Helical" evidence="9">
    <location>
        <begin position="209"/>
        <end position="233"/>
    </location>
</feature>
<name>A0A7J7KQW9_BUGNE</name>
<keyword evidence="2" id="KW-0813">Transport</keyword>
<dbReference type="OrthoDB" id="271506at2759"/>
<evidence type="ECO:0000256" key="8">
    <source>
        <dbReference type="PIRNR" id="PIRNR023381"/>
    </source>
</evidence>
<keyword evidence="11" id="KW-1185">Reference proteome</keyword>
<accession>A0A7J7KQW9</accession>
<dbReference type="InterPro" id="IPR016817">
    <property type="entry name" value="MannP-dilichol_defect-1"/>
</dbReference>
<evidence type="ECO:0000256" key="1">
    <source>
        <dbReference type="ARBA" id="ARBA00004141"/>
    </source>
</evidence>
<dbReference type="EMBL" id="VXIV02000139">
    <property type="protein sequence ID" value="KAF6040463.1"/>
    <property type="molecule type" value="Genomic_DNA"/>
</dbReference>
<evidence type="ECO:0000256" key="9">
    <source>
        <dbReference type="SAM" id="Phobius"/>
    </source>
</evidence>
<dbReference type="Proteomes" id="UP000593567">
    <property type="component" value="Unassembled WGS sequence"/>
</dbReference>
<dbReference type="Pfam" id="PF04193">
    <property type="entry name" value="PQ-loop"/>
    <property type="match status" value="2"/>
</dbReference>
<protein>
    <recommendedName>
        <fullName evidence="8">Mannose-P-dolichol utilization defect 1 protein homolog</fullName>
    </recommendedName>
</protein>
<comment type="similarity">
    <text evidence="7 8">Belongs to the MPDU1 (TC 2.A.43.3) family.</text>
</comment>
<evidence type="ECO:0000313" key="10">
    <source>
        <dbReference type="EMBL" id="KAF6040463.1"/>
    </source>
</evidence>
<keyword evidence="6 8" id="KW-0472">Membrane</keyword>
<feature type="transmembrane region" description="Helical" evidence="9">
    <location>
        <begin position="100"/>
        <end position="117"/>
    </location>
</feature>
<feature type="transmembrane region" description="Helical" evidence="9">
    <location>
        <begin position="65"/>
        <end position="88"/>
    </location>
</feature>
<evidence type="ECO:0000313" key="11">
    <source>
        <dbReference type="Proteomes" id="UP000593567"/>
    </source>
</evidence>
<organism evidence="10 11">
    <name type="scientific">Bugula neritina</name>
    <name type="common">Brown bryozoan</name>
    <name type="synonym">Sertularia neritina</name>
    <dbReference type="NCBI Taxonomy" id="10212"/>
    <lineage>
        <taxon>Eukaryota</taxon>
        <taxon>Metazoa</taxon>
        <taxon>Spiralia</taxon>
        <taxon>Lophotrochozoa</taxon>
        <taxon>Bryozoa</taxon>
        <taxon>Gymnolaemata</taxon>
        <taxon>Cheilostomatida</taxon>
        <taxon>Flustrina</taxon>
        <taxon>Buguloidea</taxon>
        <taxon>Bugulidae</taxon>
        <taxon>Bugula</taxon>
    </lineage>
</organism>
<dbReference type="SMART" id="SM00679">
    <property type="entry name" value="CTNS"/>
    <property type="match status" value="2"/>
</dbReference>
<dbReference type="PANTHER" id="PTHR12226">
    <property type="entry name" value="MANNOSE-P-DOLICHOL UTILIZATION DEFECT 1 LEC35 -RELATED"/>
    <property type="match status" value="1"/>
</dbReference>
<comment type="subcellular location">
    <subcellularLocation>
        <location evidence="1 8">Membrane</location>
        <topology evidence="1 8">Multi-pass membrane protein</topology>
    </subcellularLocation>
</comment>
<dbReference type="GO" id="GO:0009312">
    <property type="term" value="P:oligosaccharide biosynthetic process"/>
    <property type="evidence" value="ECO:0007669"/>
    <property type="project" value="TreeGrafter"/>
</dbReference>
<comment type="caution">
    <text evidence="10">The sequence shown here is derived from an EMBL/GenBank/DDBJ whole genome shotgun (WGS) entry which is preliminary data.</text>
</comment>
<dbReference type="PIRSF" id="PIRSF023381">
    <property type="entry name" value="MannP-dilichol_defect-1p"/>
    <property type="match status" value="1"/>
</dbReference>
<feature type="transmembrane region" description="Helical" evidence="9">
    <location>
        <begin position="178"/>
        <end position="197"/>
    </location>
</feature>
<dbReference type="GO" id="GO:0016020">
    <property type="term" value="C:membrane"/>
    <property type="evidence" value="ECO:0007669"/>
    <property type="project" value="UniProtKB-SubCell"/>
</dbReference>
<feature type="transmembrane region" description="Helical" evidence="9">
    <location>
        <begin position="34"/>
        <end position="53"/>
    </location>
</feature>
<evidence type="ECO:0000256" key="7">
    <source>
        <dbReference type="ARBA" id="ARBA00038475"/>
    </source>
</evidence>
<keyword evidence="5 8" id="KW-1133">Transmembrane helix</keyword>
<dbReference type="Gene3D" id="1.20.1280.290">
    <property type="match status" value="2"/>
</dbReference>
<evidence type="ECO:0000256" key="2">
    <source>
        <dbReference type="ARBA" id="ARBA00022448"/>
    </source>
</evidence>
<dbReference type="FunFam" id="1.20.1280.290:FF:000006">
    <property type="entry name" value="mannose-P-dolichol utilization defect 1 protein"/>
    <property type="match status" value="1"/>
</dbReference>
<sequence>MDSIKPYVQLMLPGHCYDTFLEDLNFFDVDCWKVFISKGLGYGIILGSVLVKLPQILKILAAKSGVGLSMLSIYLELLAVTSSCAYGYNAKFPFSSYGDSLFMLVQTSIIAILVLMFSGRTVTCMLYLAIQSAIIWFLFLSGLAPSDLIWALQAANMPVVASSKMIQAFENYKNGHTGQLSAITVVLLFLGSLARIFTSHQETGDLTMILVFVVGTLCNGILLFQVLNALLIVQLSRVVFSYCIIIVGKTTL</sequence>